<evidence type="ECO:0000313" key="2">
    <source>
        <dbReference type="EMBL" id="MBC8541718.1"/>
    </source>
</evidence>
<keyword evidence="1" id="KW-0732">Signal</keyword>
<reference evidence="2" key="1">
    <citation type="submission" date="2020-08" db="EMBL/GenBank/DDBJ databases">
        <title>Genome public.</title>
        <authorList>
            <person name="Liu C."/>
            <person name="Sun Q."/>
        </authorList>
    </citation>
    <scope>NUCLEOTIDE SEQUENCE</scope>
    <source>
        <strain evidence="2">H8</strain>
    </source>
</reference>
<organism evidence="2 3">
    <name type="scientific">Congzhengia minquanensis</name>
    <dbReference type="NCBI Taxonomy" id="2763657"/>
    <lineage>
        <taxon>Bacteria</taxon>
        <taxon>Bacillati</taxon>
        <taxon>Bacillota</taxon>
        <taxon>Clostridia</taxon>
        <taxon>Eubacteriales</taxon>
        <taxon>Oscillospiraceae</taxon>
        <taxon>Congzhengia</taxon>
    </lineage>
</organism>
<dbReference type="InterPro" id="IPR008979">
    <property type="entry name" value="Galactose-bd-like_sf"/>
</dbReference>
<accession>A0A926DMH9</accession>
<dbReference type="RefSeq" id="WP_249313737.1">
    <property type="nucleotide sequence ID" value="NZ_JACRSU010000005.1"/>
</dbReference>
<sequence length="1122" mass="122836">MKRTLKVIALLLSLAMVLSVCGMLTVFAEGEYTVKTGTNNMIRIENAAEHLEAAAGVARTYEFNVPADGEYYVILGKALKADAEGKYDKGIPLSLKFYQDAEPDGQVLDYTLSDGVEEHVNCPVERVGNNIAMSVALTEGIWKLDLTAETETNFYYIELRDTRLQIAEEKNVISPFDFNGGNLDPMHVNEQVAFGYKQTPPPEEYTLVGNYLDDSIFDQSTTDSYRKYRFIHIKNGCDAQYELDVKTAGYYQISAFLNLWTKTYPTTTTLTVNVDGKTVSDLSYIKESNETPDKLIPSRTIYLSEGSHTLQLANNSSCGAYVYYITAEQVDPNKVVKVDDNLTRIEFAKNDNGATLNSTDGLSVTKTLDLIGGTYAVFVKKPVEFYGSECVYDVTFSQSSVEASHVSVAAATNTDSKNKGFSYERVGDAKGTIFAVPDGSVEFTLAVSKDCDVEYIDIRRLDLPLTGGKQAIAVADFSYVNALTDAHCSQQFGTGKPEHVLLDYPVIGDYFSSKITPAQKYFPIHLSQGATVGYTVDVAQTGWYQFGVLINTYKSNGMLALYADDNLVDSVTYAYTIDPQPNLAYTYNAVYLTEGRHTIKLAGTVGGIYLYRFTTEKLEGDPVYEFSGGSATVMQSGMNSEASMEGEFRVLNAGDTVSFKLNNSYTDPQGKNEYELKLAVDTSAVSDAALDIKIGETLYENILIGGKNGEVSGGTIVLPEGESEIVITSKSEGIKFKSFSVVETVITSNENGNTMLSFLRASTISEGVTPDAAGSASFTAEQFVEFDVNVVADGTYMVRMKAKSPQTGFTVYVDDVDYTDSQYLNTEDKSCVNNSKNNVMLKNAATNISLTKGMHKIKIVFHDVDSEAVTHKVDEIYLRRLDKTVSSTAPIQLGTWDYKTINIPPYWSLPAQVGQGSTYKGDELYNNIVFMGEVAVTYEFNVAESGFYKISNFGCGPDGATQMSSYSIDGGIKTSETEFAYIGEGGDKIVENIYLDYAFLTEGMHTLTIYASAPSAQAVRMNMTKITWVSDISEVRYDRDNRIVSFASSQLDLTADATLYIAAYNGSQLVGINMVDVKAGTKAIKLSAMVKSAPNKVKVFAFDANLKPLLAALEASGEDIIQ</sequence>
<dbReference type="Proteomes" id="UP000611762">
    <property type="component" value="Unassembled WGS sequence"/>
</dbReference>
<gene>
    <name evidence="2" type="ORF">H8698_12090</name>
</gene>
<comment type="caution">
    <text evidence="2">The sequence shown here is derived from an EMBL/GenBank/DDBJ whole genome shotgun (WGS) entry which is preliminary data.</text>
</comment>
<keyword evidence="3" id="KW-1185">Reference proteome</keyword>
<feature type="chain" id="PRO_5037595024" evidence="1">
    <location>
        <begin position="29"/>
        <end position="1122"/>
    </location>
</feature>
<dbReference type="AlphaFoldDB" id="A0A926DMH9"/>
<evidence type="ECO:0000313" key="3">
    <source>
        <dbReference type="Proteomes" id="UP000611762"/>
    </source>
</evidence>
<evidence type="ECO:0000256" key="1">
    <source>
        <dbReference type="SAM" id="SignalP"/>
    </source>
</evidence>
<dbReference type="EMBL" id="JACRSU010000005">
    <property type="protein sequence ID" value="MBC8541718.1"/>
    <property type="molecule type" value="Genomic_DNA"/>
</dbReference>
<name>A0A926DMH9_9FIRM</name>
<feature type="signal peptide" evidence="1">
    <location>
        <begin position="1"/>
        <end position="28"/>
    </location>
</feature>
<dbReference type="SUPFAM" id="SSF49785">
    <property type="entry name" value="Galactose-binding domain-like"/>
    <property type="match status" value="1"/>
</dbReference>
<proteinExistence type="predicted"/>
<protein>
    <submittedName>
        <fullName evidence="2">Uncharacterized protein</fullName>
    </submittedName>
</protein>
<dbReference type="Gene3D" id="2.60.120.260">
    <property type="entry name" value="Galactose-binding domain-like"/>
    <property type="match status" value="4"/>
</dbReference>